<protein>
    <recommendedName>
        <fullName evidence="12">Magnesium transport protein CorA</fullName>
    </recommendedName>
</protein>
<dbReference type="SUPFAM" id="SSF144083">
    <property type="entry name" value="Magnesium transport protein CorA, transmembrane region"/>
    <property type="match status" value="1"/>
</dbReference>
<dbReference type="InterPro" id="IPR045863">
    <property type="entry name" value="CorA_TM1_TM2"/>
</dbReference>
<dbReference type="Gene3D" id="1.20.58.340">
    <property type="entry name" value="Magnesium transport protein CorA, transmembrane region"/>
    <property type="match status" value="2"/>
</dbReference>
<feature type="transmembrane region" description="Helical" evidence="12">
    <location>
        <begin position="296"/>
        <end position="316"/>
    </location>
</feature>
<evidence type="ECO:0000256" key="6">
    <source>
        <dbReference type="ARBA" id="ARBA00022842"/>
    </source>
</evidence>
<sequence length="354" mass="42216">MKKTRAAISTSPMNSTAPGSLIFVGEQKMEHPIIRMIQYDTESYHEYELDEIDKVFERMNLNQKNWINIDGLHDEKVVEQVGKQLNLDPLMLEDILDTSQRPKCEIYNGHLYLVLRMIRYDEHQDVTTSEQFSMVLGENYLFTFQEVEGDVLDSVRDRIRQEMTRIRARTIGYLAYALIDTIVDNYIYSIEQFGVRIEEIDQEVLVNPKKEILEQINYYKKQVNYLRKVIRPVREAVFQFDKSEFVDKENKNFLKDLFDHVTIATESIETYRELLNEQLSVYHTNMSNKLNEIMRLLTIYSVIFIPLTFMVGVYGMNFKYFPELNYRYAYPVFWGVMIMLSVTMIVYFKRKKWL</sequence>
<organism evidence="13 14">
    <name type="scientific">Reichenbachiella agariperforans</name>
    <dbReference type="NCBI Taxonomy" id="156994"/>
    <lineage>
        <taxon>Bacteria</taxon>
        <taxon>Pseudomonadati</taxon>
        <taxon>Bacteroidota</taxon>
        <taxon>Cytophagia</taxon>
        <taxon>Cytophagales</taxon>
        <taxon>Reichenbachiellaceae</taxon>
        <taxon>Reichenbachiella</taxon>
    </lineage>
</organism>
<dbReference type="Proteomes" id="UP000184474">
    <property type="component" value="Unassembled WGS sequence"/>
</dbReference>
<dbReference type="GO" id="GO:0050897">
    <property type="term" value="F:cobalt ion binding"/>
    <property type="evidence" value="ECO:0007669"/>
    <property type="project" value="TreeGrafter"/>
</dbReference>
<dbReference type="PANTHER" id="PTHR46494:SF1">
    <property type="entry name" value="CORA FAMILY METAL ION TRANSPORTER (EUROFUNG)"/>
    <property type="match status" value="1"/>
</dbReference>
<evidence type="ECO:0000256" key="8">
    <source>
        <dbReference type="ARBA" id="ARBA00023065"/>
    </source>
</evidence>
<reference evidence="14" key="1">
    <citation type="submission" date="2016-11" db="EMBL/GenBank/DDBJ databases">
        <authorList>
            <person name="Varghese N."/>
            <person name="Submissions S."/>
        </authorList>
    </citation>
    <scope>NUCLEOTIDE SEQUENCE [LARGE SCALE GENOMIC DNA]</scope>
    <source>
        <strain evidence="14">DSM 26134</strain>
    </source>
</reference>
<evidence type="ECO:0000256" key="11">
    <source>
        <dbReference type="ARBA" id="ARBA00045497"/>
    </source>
</evidence>
<keyword evidence="4 12" id="KW-1003">Cell membrane</keyword>
<evidence type="ECO:0000313" key="13">
    <source>
        <dbReference type="EMBL" id="SHJ47496.1"/>
    </source>
</evidence>
<dbReference type="CDD" id="cd12828">
    <property type="entry name" value="TmCorA-like_1"/>
    <property type="match status" value="1"/>
</dbReference>
<keyword evidence="8 12" id="KW-0406">Ion transport</keyword>
<keyword evidence="5 12" id="KW-0812">Transmembrane</keyword>
<dbReference type="STRING" id="156994.SAMN04488028_101236"/>
<comment type="catalytic activity">
    <reaction evidence="10">
        <text>Mg(2+)(in) = Mg(2+)(out)</text>
        <dbReference type="Rhea" id="RHEA:29827"/>
        <dbReference type="ChEBI" id="CHEBI:18420"/>
    </reaction>
</comment>
<accession>A0A1M6JLE9</accession>
<keyword evidence="7 12" id="KW-1133">Transmembrane helix</keyword>
<evidence type="ECO:0000256" key="1">
    <source>
        <dbReference type="ARBA" id="ARBA00004651"/>
    </source>
</evidence>
<dbReference type="GO" id="GO:0000287">
    <property type="term" value="F:magnesium ion binding"/>
    <property type="evidence" value="ECO:0007669"/>
    <property type="project" value="TreeGrafter"/>
</dbReference>
<keyword evidence="14" id="KW-1185">Reference proteome</keyword>
<dbReference type="SUPFAM" id="SSF143865">
    <property type="entry name" value="CorA soluble domain-like"/>
    <property type="match status" value="1"/>
</dbReference>
<dbReference type="RefSeq" id="WP_073118671.1">
    <property type="nucleotide sequence ID" value="NZ_FRAA01000001.1"/>
</dbReference>
<dbReference type="InterPro" id="IPR004488">
    <property type="entry name" value="Mg/Co-transport_prot_CorA"/>
</dbReference>
<comment type="function">
    <text evidence="11">Mediates influx of magnesium ions. Alternates between open and closed states. Activated by low cytoplasmic Mg(2+) levels. Inactive when cytoplasmic Mg(2+) levels are high.</text>
</comment>
<evidence type="ECO:0000256" key="2">
    <source>
        <dbReference type="ARBA" id="ARBA00009765"/>
    </source>
</evidence>
<comment type="subcellular location">
    <subcellularLocation>
        <location evidence="1">Cell membrane</location>
        <topology evidence="1">Multi-pass membrane protein</topology>
    </subcellularLocation>
    <subcellularLocation>
        <location evidence="12">Membrane</location>
        <topology evidence="12">Multi-pass membrane protein</topology>
    </subcellularLocation>
</comment>
<evidence type="ECO:0000256" key="5">
    <source>
        <dbReference type="ARBA" id="ARBA00022692"/>
    </source>
</evidence>
<evidence type="ECO:0000256" key="7">
    <source>
        <dbReference type="ARBA" id="ARBA00022989"/>
    </source>
</evidence>
<gene>
    <name evidence="12" type="primary">corA</name>
    <name evidence="13" type="ORF">SAMN04488028_101236</name>
</gene>
<proteinExistence type="inferred from homology"/>
<keyword evidence="6 12" id="KW-0460">Magnesium</keyword>
<evidence type="ECO:0000256" key="9">
    <source>
        <dbReference type="ARBA" id="ARBA00023136"/>
    </source>
</evidence>
<evidence type="ECO:0000256" key="12">
    <source>
        <dbReference type="RuleBase" id="RU362010"/>
    </source>
</evidence>
<dbReference type="InterPro" id="IPR002523">
    <property type="entry name" value="MgTranspt_CorA/ZnTranspt_ZntB"/>
</dbReference>
<evidence type="ECO:0000313" key="14">
    <source>
        <dbReference type="Proteomes" id="UP000184474"/>
    </source>
</evidence>
<evidence type="ECO:0000256" key="10">
    <source>
        <dbReference type="ARBA" id="ARBA00034269"/>
    </source>
</evidence>
<dbReference type="FunFam" id="1.20.58.340:FF:000004">
    <property type="entry name" value="Magnesium transport protein CorA"/>
    <property type="match status" value="1"/>
</dbReference>
<dbReference type="Gene3D" id="3.30.460.20">
    <property type="entry name" value="CorA soluble domain-like"/>
    <property type="match status" value="1"/>
</dbReference>
<feature type="transmembrane region" description="Helical" evidence="12">
    <location>
        <begin position="328"/>
        <end position="348"/>
    </location>
</feature>
<name>A0A1M6JLE9_REIAG</name>
<evidence type="ECO:0000256" key="4">
    <source>
        <dbReference type="ARBA" id="ARBA00022475"/>
    </source>
</evidence>
<dbReference type="GO" id="GO:0005886">
    <property type="term" value="C:plasma membrane"/>
    <property type="evidence" value="ECO:0007669"/>
    <property type="project" value="UniProtKB-SubCell"/>
</dbReference>
<dbReference type="InterPro" id="IPR045861">
    <property type="entry name" value="CorA_cytoplasmic_dom"/>
</dbReference>
<dbReference type="AlphaFoldDB" id="A0A1M6JLE9"/>
<dbReference type="EMBL" id="FRAA01000001">
    <property type="protein sequence ID" value="SHJ47496.1"/>
    <property type="molecule type" value="Genomic_DNA"/>
</dbReference>
<keyword evidence="9 12" id="KW-0472">Membrane</keyword>
<evidence type="ECO:0000256" key="3">
    <source>
        <dbReference type="ARBA" id="ARBA00022448"/>
    </source>
</evidence>
<comment type="similarity">
    <text evidence="2 12">Belongs to the CorA metal ion transporter (MIT) (TC 1.A.35) family.</text>
</comment>
<dbReference type="PANTHER" id="PTHR46494">
    <property type="entry name" value="CORA FAMILY METAL ION TRANSPORTER (EUROFUNG)"/>
    <property type="match status" value="1"/>
</dbReference>
<dbReference type="GO" id="GO:0015095">
    <property type="term" value="F:magnesium ion transmembrane transporter activity"/>
    <property type="evidence" value="ECO:0007669"/>
    <property type="project" value="UniProtKB-UniRule"/>
</dbReference>
<keyword evidence="3 12" id="KW-0813">Transport</keyword>
<dbReference type="NCBIfam" id="TIGR00383">
    <property type="entry name" value="corA"/>
    <property type="match status" value="1"/>
</dbReference>
<dbReference type="Pfam" id="PF01544">
    <property type="entry name" value="CorA"/>
    <property type="match status" value="1"/>
</dbReference>
<dbReference type="GO" id="GO:0015087">
    <property type="term" value="F:cobalt ion transmembrane transporter activity"/>
    <property type="evidence" value="ECO:0007669"/>
    <property type="project" value="UniProtKB-UniRule"/>
</dbReference>